<dbReference type="InterPro" id="IPR013762">
    <property type="entry name" value="Integrase-like_cat_sf"/>
</dbReference>
<accession>A0A8E1C1I4</accession>
<organism evidence="3 4">
    <name type="scientific">Sphingobium indicum F2</name>
    <dbReference type="NCBI Taxonomy" id="1450518"/>
    <lineage>
        <taxon>Bacteria</taxon>
        <taxon>Pseudomonadati</taxon>
        <taxon>Pseudomonadota</taxon>
        <taxon>Alphaproteobacteria</taxon>
        <taxon>Sphingomonadales</taxon>
        <taxon>Sphingomonadaceae</taxon>
        <taxon>Sphingobium</taxon>
    </lineage>
</organism>
<comment type="caution">
    <text evidence="3">The sequence shown here is derived from an EMBL/GenBank/DDBJ whole genome shotgun (WGS) entry which is preliminary data.</text>
</comment>
<dbReference type="InterPro" id="IPR011010">
    <property type="entry name" value="DNA_brk_join_enz"/>
</dbReference>
<dbReference type="InterPro" id="IPR002104">
    <property type="entry name" value="Integrase_catalytic"/>
</dbReference>
<gene>
    <name evidence="3" type="ORF">AL00_16705</name>
</gene>
<protein>
    <recommendedName>
        <fullName evidence="2">Tyr recombinase domain-containing protein</fullName>
    </recommendedName>
</protein>
<evidence type="ECO:0000313" key="4">
    <source>
        <dbReference type="Proteomes" id="UP000028135"/>
    </source>
</evidence>
<dbReference type="EMBL" id="JANF02000081">
    <property type="protein sequence ID" value="KER35227.1"/>
    <property type="molecule type" value="Genomic_DNA"/>
</dbReference>
<evidence type="ECO:0000259" key="2">
    <source>
        <dbReference type="PROSITE" id="PS51898"/>
    </source>
</evidence>
<dbReference type="GO" id="GO:0006310">
    <property type="term" value="P:DNA recombination"/>
    <property type="evidence" value="ECO:0007669"/>
    <property type="project" value="UniProtKB-KW"/>
</dbReference>
<evidence type="ECO:0000256" key="1">
    <source>
        <dbReference type="ARBA" id="ARBA00023172"/>
    </source>
</evidence>
<proteinExistence type="predicted"/>
<dbReference type="GO" id="GO:0015074">
    <property type="term" value="P:DNA integration"/>
    <property type="evidence" value="ECO:0007669"/>
    <property type="project" value="InterPro"/>
</dbReference>
<dbReference type="PROSITE" id="PS51898">
    <property type="entry name" value="TYR_RECOMBINASE"/>
    <property type="match status" value="1"/>
</dbReference>
<feature type="domain" description="Tyr recombinase" evidence="2">
    <location>
        <begin position="90"/>
        <end position="294"/>
    </location>
</feature>
<reference evidence="3 4" key="1">
    <citation type="submission" date="2014-05" db="EMBL/GenBank/DDBJ databases">
        <title>Genome Announcement of Sphingobium lucknowense F2.</title>
        <authorList>
            <person name="Lal R."/>
            <person name="Negi V."/>
            <person name="Lata P."/>
            <person name="Sangwan N."/>
            <person name="Gupta S.K."/>
            <person name="Rao D.L.N."/>
            <person name="Das S."/>
        </authorList>
    </citation>
    <scope>NUCLEOTIDE SEQUENCE [LARGE SCALE GENOMIC DNA]</scope>
    <source>
        <strain evidence="3 4">F2</strain>
    </source>
</reference>
<dbReference type="SUPFAM" id="SSF56349">
    <property type="entry name" value="DNA breaking-rejoining enzymes"/>
    <property type="match status" value="1"/>
</dbReference>
<dbReference type="GO" id="GO:0003677">
    <property type="term" value="F:DNA binding"/>
    <property type="evidence" value="ECO:0007669"/>
    <property type="project" value="InterPro"/>
</dbReference>
<name>A0A8E1C1I4_9SPHN</name>
<dbReference type="AlphaFoldDB" id="A0A8E1C1I4"/>
<evidence type="ECO:0000313" key="3">
    <source>
        <dbReference type="EMBL" id="KER35227.1"/>
    </source>
</evidence>
<dbReference type="Gene3D" id="1.10.443.10">
    <property type="entry name" value="Intergrase catalytic core"/>
    <property type="match status" value="1"/>
</dbReference>
<keyword evidence="1" id="KW-0233">DNA recombination</keyword>
<sequence length="304" mass="34711">MCERGYGMWLGWLARTGQLDPLTHPCNRVTRELIRAFITEYSVGRAETTVAGAVRGIAYVLRACAPPDGVDWLTRLAHRLTNTAKPSRPKLPRMVRIIDIILLSDRLMDIGLEKLRNGRRSGAPIYREGLIIGLLAHRPWRRRNLADLRIGHNLFVDDFGIRITIPREETKKGVPFDGYVPKRLEQAVFTYLDRVRPVLLKSGIPEEDWLWIGRRGRRMPADDISIRVTRTMQEHFGKDLSPHLFRDCAATEVALERPELIGMTKHLLGHMTLASSQKFYNQATSFTAFSRHADVIRKLRGEGS</sequence>
<dbReference type="Proteomes" id="UP000028135">
    <property type="component" value="Unassembled WGS sequence"/>
</dbReference>